<proteinExistence type="predicted"/>
<accession>A0AAV2HR12</accession>
<evidence type="ECO:0000313" key="3">
    <source>
        <dbReference type="Proteomes" id="UP001497497"/>
    </source>
</evidence>
<comment type="caution">
    <text evidence="2">The sequence shown here is derived from an EMBL/GenBank/DDBJ whole genome shotgun (WGS) entry which is preliminary data.</text>
</comment>
<gene>
    <name evidence="2" type="ORF">GSLYS_00009875001</name>
</gene>
<keyword evidence="3" id="KW-1185">Reference proteome</keyword>
<reference evidence="2 3" key="1">
    <citation type="submission" date="2024-04" db="EMBL/GenBank/DDBJ databases">
        <authorList>
            <consortium name="Genoscope - CEA"/>
            <person name="William W."/>
        </authorList>
    </citation>
    <scope>NUCLEOTIDE SEQUENCE [LARGE SCALE GENOMIC DNA]</scope>
</reference>
<evidence type="ECO:0000256" key="1">
    <source>
        <dbReference type="SAM" id="MobiDB-lite"/>
    </source>
</evidence>
<dbReference type="EMBL" id="CAXITT010000215">
    <property type="protein sequence ID" value="CAL1535929.1"/>
    <property type="molecule type" value="Genomic_DNA"/>
</dbReference>
<dbReference type="Proteomes" id="UP001497497">
    <property type="component" value="Unassembled WGS sequence"/>
</dbReference>
<dbReference type="AlphaFoldDB" id="A0AAV2HR12"/>
<organism evidence="2 3">
    <name type="scientific">Lymnaea stagnalis</name>
    <name type="common">Great pond snail</name>
    <name type="synonym">Helix stagnalis</name>
    <dbReference type="NCBI Taxonomy" id="6523"/>
    <lineage>
        <taxon>Eukaryota</taxon>
        <taxon>Metazoa</taxon>
        <taxon>Spiralia</taxon>
        <taxon>Lophotrochozoa</taxon>
        <taxon>Mollusca</taxon>
        <taxon>Gastropoda</taxon>
        <taxon>Heterobranchia</taxon>
        <taxon>Euthyneura</taxon>
        <taxon>Panpulmonata</taxon>
        <taxon>Hygrophila</taxon>
        <taxon>Lymnaeoidea</taxon>
        <taxon>Lymnaeidae</taxon>
        <taxon>Lymnaea</taxon>
    </lineage>
</organism>
<feature type="region of interest" description="Disordered" evidence="1">
    <location>
        <begin position="107"/>
        <end position="146"/>
    </location>
</feature>
<evidence type="ECO:0000313" key="2">
    <source>
        <dbReference type="EMBL" id="CAL1535929.1"/>
    </source>
</evidence>
<sequence>MTSLKPRSAPSGMKSKFIKNRTSAMKEIQAWVRNNNEYSLTPDVTRNSGQLADNVTEERMLKAKLLELSKERYKFLIQNAYEKKIFEDRQQKKPALRHIFSAPTEAGIRLHSSNRRTSKNSSSITRSAYTEKPQPANVLPGSSSSVDGTLNPSVKFVLENEPNIANENISASQTKTYELNTVSVVNDFPGVRLGQVSNGMKETAQSLDNLHFSSKRNSLTANSMKPAVASGLPQSRLSKTAVNRRISETTLQSQTSASLWSSESPRASKPALWISSLTPSNAVTGSVSSITTSGPSWLSREKPVSKYGQRIESLTSDPRYVFLEQKLSPMLKSEKVIDVDAIVEKKEALHARPRRRTSDTKKSKIEVKALEFMKERGFSF</sequence>
<name>A0AAV2HR12_LYMST</name>
<protein>
    <submittedName>
        <fullName evidence="2">Uncharacterized protein</fullName>
    </submittedName>
</protein>